<comment type="cofactor">
    <cofactor evidence="1">
        <name>Mg(2+)</name>
        <dbReference type="ChEBI" id="CHEBI:18420"/>
    </cofactor>
</comment>
<dbReference type="InterPro" id="IPR043128">
    <property type="entry name" value="Rev_trsase/Diguanyl_cyclase"/>
</dbReference>
<protein>
    <recommendedName>
        <fullName evidence="2">diguanylate cyclase</fullName>
        <ecNumber evidence="2">2.7.7.65</ecNumber>
    </recommendedName>
</protein>
<organism evidence="4 5">
    <name type="scientific">Psychromonas ingrahamii (strain DSM 17664 / CCUG 51855 / 37)</name>
    <dbReference type="NCBI Taxonomy" id="357804"/>
    <lineage>
        <taxon>Bacteria</taxon>
        <taxon>Pseudomonadati</taxon>
        <taxon>Pseudomonadota</taxon>
        <taxon>Gammaproteobacteria</taxon>
        <taxon>Alteromonadales</taxon>
        <taxon>Psychromonadaceae</taxon>
        <taxon>Psychromonas</taxon>
    </lineage>
</organism>
<dbReference type="AlphaFoldDB" id="A1STZ3"/>
<dbReference type="GO" id="GO:0043709">
    <property type="term" value="P:cell adhesion involved in single-species biofilm formation"/>
    <property type="evidence" value="ECO:0007669"/>
    <property type="project" value="TreeGrafter"/>
</dbReference>
<name>A1STZ3_PSYIN</name>
<dbReference type="PANTHER" id="PTHR45138">
    <property type="entry name" value="REGULATORY COMPONENTS OF SENSORY TRANSDUCTION SYSTEM"/>
    <property type="match status" value="1"/>
</dbReference>
<reference evidence="4 5" key="1">
    <citation type="submission" date="2007-01" db="EMBL/GenBank/DDBJ databases">
        <title>Complete sequence of Psychromonas ingrahamii 37.</title>
        <authorList>
            <consortium name="US DOE Joint Genome Institute"/>
            <person name="Copeland A."/>
            <person name="Lucas S."/>
            <person name="Lapidus A."/>
            <person name="Barry K."/>
            <person name="Detter J.C."/>
            <person name="Glavina del Rio T."/>
            <person name="Hammon N."/>
            <person name="Israni S."/>
            <person name="Dalin E."/>
            <person name="Tice H."/>
            <person name="Pitluck S."/>
            <person name="Thompson L.S."/>
            <person name="Brettin T."/>
            <person name="Bruce D."/>
            <person name="Han C."/>
            <person name="Tapia R."/>
            <person name="Schmutz J."/>
            <person name="Larimer F."/>
            <person name="Land M."/>
            <person name="Hauser L."/>
            <person name="Kyrpides N."/>
            <person name="Ivanova N."/>
            <person name="Staley J."/>
            <person name="Richardson P."/>
        </authorList>
    </citation>
    <scope>NUCLEOTIDE SEQUENCE [LARGE SCALE GENOMIC DNA]</scope>
    <source>
        <strain evidence="4 5">37</strain>
    </source>
</reference>
<dbReference type="Proteomes" id="UP000000639">
    <property type="component" value="Chromosome"/>
</dbReference>
<evidence type="ECO:0000256" key="1">
    <source>
        <dbReference type="ARBA" id="ARBA00001946"/>
    </source>
</evidence>
<dbReference type="SMART" id="SM00267">
    <property type="entry name" value="GGDEF"/>
    <property type="match status" value="1"/>
</dbReference>
<dbReference type="KEGG" id="pin:Ping_1121"/>
<dbReference type="HOGENOM" id="CLU_000445_11_4_6"/>
<sequence>MSDSIEFLKSVLNTITDQIVVIDKNGDIKFVNHSWTEFGRDNDCQIKTEWIGINYLNGYDNTSGADADFGVTAVNGIRAVIIGQQPDFYLEYACHSPDEKRFFMMQVTPFIHQEVQFFVISHKNITNRKLAEEKVLHLSQIDGLTGIANRRYFDETLENEWKRCARSKQPLTLAMIDVDHFKLLNDTYGHQAGDNSLVMIGNLLKDLAQRPADLCCRYGGEEFAIIMPQTSNAQAVHIASKLITLIAALNIPNKKSPTKAILTVSIGLATVLPSQENDTRSLIAKADKSLYRAKKKGRNRVESNL</sequence>
<proteinExistence type="predicted"/>
<dbReference type="OrthoDB" id="5620448at2"/>
<dbReference type="SUPFAM" id="SSF55785">
    <property type="entry name" value="PYP-like sensor domain (PAS domain)"/>
    <property type="match status" value="1"/>
</dbReference>
<evidence type="ECO:0000259" key="3">
    <source>
        <dbReference type="PROSITE" id="PS50887"/>
    </source>
</evidence>
<dbReference type="Gene3D" id="3.30.70.270">
    <property type="match status" value="1"/>
</dbReference>
<dbReference type="eggNOG" id="COG3706">
    <property type="taxonomic scope" value="Bacteria"/>
</dbReference>
<dbReference type="EMBL" id="CP000510">
    <property type="protein sequence ID" value="ABM02958.1"/>
    <property type="molecule type" value="Genomic_DNA"/>
</dbReference>
<dbReference type="SUPFAM" id="SSF55073">
    <property type="entry name" value="Nucleotide cyclase"/>
    <property type="match status" value="1"/>
</dbReference>
<dbReference type="NCBIfam" id="TIGR00254">
    <property type="entry name" value="GGDEF"/>
    <property type="match status" value="1"/>
</dbReference>
<evidence type="ECO:0000313" key="4">
    <source>
        <dbReference type="EMBL" id="ABM02958.1"/>
    </source>
</evidence>
<dbReference type="FunFam" id="3.30.70.270:FF:000001">
    <property type="entry name" value="Diguanylate cyclase domain protein"/>
    <property type="match status" value="1"/>
</dbReference>
<dbReference type="CDD" id="cd01949">
    <property type="entry name" value="GGDEF"/>
    <property type="match status" value="1"/>
</dbReference>
<dbReference type="PANTHER" id="PTHR45138:SF24">
    <property type="entry name" value="DIGUANYLATE CYCLASE DGCC-RELATED"/>
    <property type="match status" value="1"/>
</dbReference>
<dbReference type="Gene3D" id="3.30.450.20">
    <property type="entry name" value="PAS domain"/>
    <property type="match status" value="1"/>
</dbReference>
<dbReference type="GO" id="GO:0052621">
    <property type="term" value="F:diguanylate cyclase activity"/>
    <property type="evidence" value="ECO:0007669"/>
    <property type="project" value="UniProtKB-EC"/>
</dbReference>
<dbReference type="STRING" id="357804.Ping_1121"/>
<dbReference type="InterPro" id="IPR029787">
    <property type="entry name" value="Nucleotide_cyclase"/>
</dbReference>
<dbReference type="InterPro" id="IPR000160">
    <property type="entry name" value="GGDEF_dom"/>
</dbReference>
<dbReference type="PROSITE" id="PS50887">
    <property type="entry name" value="GGDEF"/>
    <property type="match status" value="1"/>
</dbReference>
<dbReference type="InterPro" id="IPR035965">
    <property type="entry name" value="PAS-like_dom_sf"/>
</dbReference>
<evidence type="ECO:0000256" key="2">
    <source>
        <dbReference type="ARBA" id="ARBA00012528"/>
    </source>
</evidence>
<dbReference type="EC" id="2.7.7.65" evidence="2"/>
<dbReference type="RefSeq" id="WP_011769521.1">
    <property type="nucleotide sequence ID" value="NC_008709.1"/>
</dbReference>
<accession>A1STZ3</accession>
<evidence type="ECO:0000313" key="5">
    <source>
        <dbReference type="Proteomes" id="UP000000639"/>
    </source>
</evidence>
<dbReference type="GO" id="GO:0005886">
    <property type="term" value="C:plasma membrane"/>
    <property type="evidence" value="ECO:0007669"/>
    <property type="project" value="TreeGrafter"/>
</dbReference>
<gene>
    <name evidence="4" type="ordered locus">Ping_1121</name>
</gene>
<keyword evidence="5" id="KW-1185">Reference proteome</keyword>
<feature type="domain" description="GGDEF" evidence="3">
    <location>
        <begin position="169"/>
        <end position="305"/>
    </location>
</feature>
<dbReference type="Pfam" id="PF00990">
    <property type="entry name" value="GGDEF"/>
    <property type="match status" value="1"/>
</dbReference>
<dbReference type="InterPro" id="IPR050469">
    <property type="entry name" value="Diguanylate_Cyclase"/>
</dbReference>
<dbReference type="GO" id="GO:1902201">
    <property type="term" value="P:negative regulation of bacterial-type flagellum-dependent cell motility"/>
    <property type="evidence" value="ECO:0007669"/>
    <property type="project" value="TreeGrafter"/>
</dbReference>